<comment type="similarity">
    <text evidence="7">Belongs to the TRAP transporter large permease family.</text>
</comment>
<evidence type="ECO:0000313" key="9">
    <source>
        <dbReference type="EMBL" id="MBW8270142.1"/>
    </source>
</evidence>
<keyword evidence="6 7" id="KW-0472">Membrane</keyword>
<feature type="transmembrane region" description="Helical" evidence="7">
    <location>
        <begin position="12"/>
        <end position="43"/>
    </location>
</feature>
<evidence type="ECO:0000256" key="7">
    <source>
        <dbReference type="RuleBase" id="RU369079"/>
    </source>
</evidence>
<sequence length="440" mass="46434">MTGASVLSPGAAAAILFGLFFLLLALRVPVAFALGLACLPIMLIEPRLAPTDIVQETFNAYNSFILLAVPFFLLTANLMNIGGITERLVRLSRAMVGHFPGGLAQINVVLSIFFAGISGSSTADAASQSKIFIEAQRREGYDDSFSVAITAVSAVLAVIIPPSILMIVWGGVLTVSIGGLFLAGIVPGLLIGLVQMATVHAYAKARGYPTYPRAGWGELFQGILVSLPALFTPFIIIGGKIFGWFTATESACIAVLYAGVLSLLVYREMDLKGLWQALGETGRLSAVALFCVGTASAFGWLLAYYRIPEALLSGVQSWGMGPVGTGFFIAFVFLVVGCFLDAIPAIIIVGAILQPIAQSAGLDPIHFAMIGIVSLAFGLVTPPYGLCLMIACHVAGMRVGDALKDTVIMLLPMLGVLALVIVWPELVLFLPRLISPELLN</sequence>
<keyword evidence="4 7" id="KW-0812">Transmembrane</keyword>
<feature type="transmembrane region" description="Helical" evidence="7">
    <location>
        <begin position="215"/>
        <end position="236"/>
    </location>
</feature>
<dbReference type="RefSeq" id="WP_220117887.1">
    <property type="nucleotide sequence ID" value="NZ_JAHZUY010000031.1"/>
</dbReference>
<evidence type="ECO:0000256" key="2">
    <source>
        <dbReference type="ARBA" id="ARBA00022475"/>
    </source>
</evidence>
<organism evidence="9 10">
    <name type="scientific">Caldovatus aquaticus</name>
    <dbReference type="NCBI Taxonomy" id="2865671"/>
    <lineage>
        <taxon>Bacteria</taxon>
        <taxon>Pseudomonadati</taxon>
        <taxon>Pseudomonadota</taxon>
        <taxon>Alphaproteobacteria</taxon>
        <taxon>Acetobacterales</taxon>
        <taxon>Roseomonadaceae</taxon>
        <taxon>Caldovatus</taxon>
    </lineage>
</organism>
<evidence type="ECO:0000256" key="4">
    <source>
        <dbReference type="ARBA" id="ARBA00022692"/>
    </source>
</evidence>
<dbReference type="Pfam" id="PF06808">
    <property type="entry name" value="DctM"/>
    <property type="match status" value="1"/>
</dbReference>
<comment type="subcellular location">
    <subcellularLocation>
        <location evidence="1 7">Cell inner membrane</location>
        <topology evidence="1 7">Multi-pass membrane protein</topology>
    </subcellularLocation>
</comment>
<dbReference type="PANTHER" id="PTHR33362:SF2">
    <property type="entry name" value="TRAP TRANSPORTER LARGE PERMEASE PROTEIN"/>
    <property type="match status" value="1"/>
</dbReference>
<feature type="transmembrane region" description="Helical" evidence="7">
    <location>
        <begin position="147"/>
        <end position="169"/>
    </location>
</feature>
<reference evidence="9 10" key="1">
    <citation type="submission" date="2021-08" db="EMBL/GenBank/DDBJ databases">
        <title>Caldovatus sediminis gen. nov., sp. nov., a moderately thermophilic bacterium isolated from a hot spring.</title>
        <authorList>
            <person name="Hu C.-J."/>
            <person name="Li W.-J."/>
            <person name="Xian W.-D."/>
        </authorList>
    </citation>
    <scope>NUCLEOTIDE SEQUENCE [LARGE SCALE GENOMIC DNA]</scope>
    <source>
        <strain evidence="9 10">SYSU G05006</strain>
    </source>
</reference>
<feature type="transmembrane region" description="Helical" evidence="7">
    <location>
        <begin position="365"/>
        <end position="396"/>
    </location>
</feature>
<comment type="function">
    <text evidence="7">Part of the tripartite ATP-independent periplasmic (TRAP) transport system.</text>
</comment>
<feature type="transmembrane region" description="Helical" evidence="7">
    <location>
        <begin position="327"/>
        <end position="353"/>
    </location>
</feature>
<feature type="transmembrane region" description="Helical" evidence="7">
    <location>
        <begin position="408"/>
        <end position="430"/>
    </location>
</feature>
<evidence type="ECO:0000256" key="6">
    <source>
        <dbReference type="ARBA" id="ARBA00023136"/>
    </source>
</evidence>
<dbReference type="NCBIfam" id="TIGR00786">
    <property type="entry name" value="dctM"/>
    <property type="match status" value="1"/>
</dbReference>
<name>A0ABS7F5B4_9PROT</name>
<dbReference type="PIRSF" id="PIRSF006066">
    <property type="entry name" value="HI0050"/>
    <property type="match status" value="1"/>
</dbReference>
<keyword evidence="3 7" id="KW-0997">Cell inner membrane</keyword>
<comment type="caution">
    <text evidence="9">The sequence shown here is derived from an EMBL/GenBank/DDBJ whole genome shotgun (WGS) entry which is preliminary data.</text>
</comment>
<gene>
    <name evidence="9" type="ORF">K1J50_11660</name>
</gene>
<dbReference type="InterPro" id="IPR010656">
    <property type="entry name" value="DctM"/>
</dbReference>
<evidence type="ECO:0000256" key="3">
    <source>
        <dbReference type="ARBA" id="ARBA00022519"/>
    </source>
</evidence>
<dbReference type="EMBL" id="JAHZUY010000031">
    <property type="protein sequence ID" value="MBW8270142.1"/>
    <property type="molecule type" value="Genomic_DNA"/>
</dbReference>
<keyword evidence="2" id="KW-1003">Cell membrane</keyword>
<proteinExistence type="inferred from homology"/>
<dbReference type="PANTHER" id="PTHR33362">
    <property type="entry name" value="SIALIC ACID TRAP TRANSPORTER PERMEASE PROTEIN SIAT-RELATED"/>
    <property type="match status" value="1"/>
</dbReference>
<dbReference type="Proteomes" id="UP001519924">
    <property type="component" value="Unassembled WGS sequence"/>
</dbReference>
<evidence type="ECO:0000256" key="1">
    <source>
        <dbReference type="ARBA" id="ARBA00004429"/>
    </source>
</evidence>
<keyword evidence="10" id="KW-1185">Reference proteome</keyword>
<feature type="transmembrane region" description="Helical" evidence="7">
    <location>
        <begin position="104"/>
        <end position="126"/>
    </location>
</feature>
<feature type="transmembrane region" description="Helical" evidence="7">
    <location>
        <begin position="181"/>
        <end position="203"/>
    </location>
</feature>
<feature type="transmembrane region" description="Helical" evidence="7">
    <location>
        <begin position="64"/>
        <end position="84"/>
    </location>
</feature>
<evidence type="ECO:0000313" key="10">
    <source>
        <dbReference type="Proteomes" id="UP001519924"/>
    </source>
</evidence>
<evidence type="ECO:0000256" key="5">
    <source>
        <dbReference type="ARBA" id="ARBA00022989"/>
    </source>
</evidence>
<dbReference type="InterPro" id="IPR004681">
    <property type="entry name" value="TRAP_DctM"/>
</dbReference>
<protein>
    <recommendedName>
        <fullName evidence="7">TRAP transporter large permease protein</fullName>
    </recommendedName>
</protein>
<accession>A0ABS7F5B4</accession>
<feature type="transmembrane region" description="Helical" evidence="7">
    <location>
        <begin position="242"/>
        <end position="266"/>
    </location>
</feature>
<feature type="transmembrane region" description="Helical" evidence="7">
    <location>
        <begin position="287"/>
        <end position="307"/>
    </location>
</feature>
<keyword evidence="7" id="KW-0813">Transport</keyword>
<evidence type="ECO:0000259" key="8">
    <source>
        <dbReference type="Pfam" id="PF06808"/>
    </source>
</evidence>
<comment type="subunit">
    <text evidence="7">The complex comprises the extracytoplasmic solute receptor protein and the two transmembrane proteins.</text>
</comment>
<feature type="domain" description="TRAP C4-dicarboxylate transport system permease DctM subunit" evidence="8">
    <location>
        <begin position="17"/>
        <end position="426"/>
    </location>
</feature>
<keyword evidence="5 7" id="KW-1133">Transmembrane helix</keyword>